<dbReference type="STRING" id="79200.A0A161ZVK2"/>
<feature type="domain" description="Myb-like" evidence="8">
    <location>
        <begin position="14"/>
        <end position="66"/>
    </location>
</feature>
<proteinExistence type="predicted"/>
<feature type="region of interest" description="Disordered" evidence="7">
    <location>
        <begin position="147"/>
        <end position="182"/>
    </location>
</feature>
<evidence type="ECO:0000256" key="3">
    <source>
        <dbReference type="ARBA" id="ARBA00023015"/>
    </source>
</evidence>
<gene>
    <name evidence="10" type="ORF">DCAR_021695</name>
    <name evidence="11" type="ORF">DCAR_0624519</name>
</gene>
<keyword evidence="12" id="KW-1185">Reference proteome</keyword>
<dbReference type="EMBL" id="LNRQ01000006">
    <property type="protein sequence ID" value="KZM90940.1"/>
    <property type="molecule type" value="Genomic_DNA"/>
</dbReference>
<dbReference type="OrthoDB" id="2143914at2759"/>
<dbReference type="GO" id="GO:0010597">
    <property type="term" value="P:green leaf volatile biosynthetic process"/>
    <property type="evidence" value="ECO:0007669"/>
    <property type="project" value="UniProtKB-ARBA"/>
</dbReference>
<evidence type="ECO:0000256" key="4">
    <source>
        <dbReference type="ARBA" id="ARBA00023125"/>
    </source>
</evidence>
<dbReference type="PANTHER" id="PTHR45675">
    <property type="entry name" value="MYB TRANSCRIPTION FACTOR-RELATED-RELATED"/>
    <property type="match status" value="1"/>
</dbReference>
<feature type="domain" description="HTH myb-type" evidence="9">
    <location>
        <begin position="67"/>
        <end position="121"/>
    </location>
</feature>
<name>A0A161ZVK2_DAUCS</name>
<dbReference type="Proteomes" id="UP000077755">
    <property type="component" value="Chromosome 6"/>
</dbReference>
<keyword evidence="3" id="KW-0805">Transcription regulation</keyword>
<dbReference type="SMART" id="SM00717">
    <property type="entry name" value="SANT"/>
    <property type="match status" value="2"/>
</dbReference>
<reference evidence="11" key="2">
    <citation type="submission" date="2022-03" db="EMBL/GenBank/DDBJ databases">
        <title>Draft title - Genomic analysis of global carrot germplasm unveils the trajectory of domestication and the origin of high carotenoid orange carrot.</title>
        <authorList>
            <person name="Iorizzo M."/>
            <person name="Ellison S."/>
            <person name="Senalik D."/>
            <person name="Macko-Podgorni A."/>
            <person name="Grzebelus D."/>
            <person name="Bostan H."/>
            <person name="Rolling W."/>
            <person name="Curaba J."/>
            <person name="Simon P."/>
        </authorList>
    </citation>
    <scope>NUCLEOTIDE SEQUENCE</scope>
    <source>
        <tissue evidence="11">Leaf</tissue>
    </source>
</reference>
<evidence type="ECO:0000313" key="10">
    <source>
        <dbReference type="EMBL" id="KZM90940.1"/>
    </source>
</evidence>
<dbReference type="EMBL" id="CP093348">
    <property type="protein sequence ID" value="WOH05106.1"/>
    <property type="molecule type" value="Genomic_DNA"/>
</dbReference>
<accession>A0A161ZVK2</accession>
<evidence type="ECO:0000256" key="6">
    <source>
        <dbReference type="ARBA" id="ARBA00023242"/>
    </source>
</evidence>
<keyword evidence="6" id="KW-0539">Nucleus</keyword>
<evidence type="ECO:0000256" key="5">
    <source>
        <dbReference type="ARBA" id="ARBA00023163"/>
    </source>
</evidence>
<dbReference type="GO" id="GO:0000976">
    <property type="term" value="F:transcription cis-regulatory region binding"/>
    <property type="evidence" value="ECO:0007669"/>
    <property type="project" value="UniProtKB-ARBA"/>
</dbReference>
<dbReference type="FunFam" id="1.10.10.60:FF:000011">
    <property type="entry name" value="Myb transcription factor"/>
    <property type="match status" value="1"/>
</dbReference>
<dbReference type="InterPro" id="IPR017930">
    <property type="entry name" value="Myb_dom"/>
</dbReference>
<dbReference type="InterPro" id="IPR009057">
    <property type="entry name" value="Homeodomain-like_sf"/>
</dbReference>
<dbReference type="Gene3D" id="1.10.10.60">
    <property type="entry name" value="Homeodomain-like"/>
    <property type="match status" value="2"/>
</dbReference>
<dbReference type="OMA" id="PCNSQDA"/>
<evidence type="ECO:0000259" key="9">
    <source>
        <dbReference type="PROSITE" id="PS51294"/>
    </source>
</evidence>
<feature type="domain" description="Myb-like" evidence="8">
    <location>
        <begin position="67"/>
        <end position="117"/>
    </location>
</feature>
<dbReference type="CDD" id="cd00167">
    <property type="entry name" value="SANT"/>
    <property type="match status" value="2"/>
</dbReference>
<protein>
    <submittedName>
        <fullName evidence="10">Uncharacterized protein</fullName>
    </submittedName>
</protein>
<dbReference type="PROSITE" id="PS50090">
    <property type="entry name" value="MYB_LIKE"/>
    <property type="match status" value="2"/>
</dbReference>
<dbReference type="PROSITE" id="PS51294">
    <property type="entry name" value="HTH_MYB"/>
    <property type="match status" value="2"/>
</dbReference>
<evidence type="ECO:0000256" key="2">
    <source>
        <dbReference type="ARBA" id="ARBA00022737"/>
    </source>
</evidence>
<keyword evidence="4" id="KW-0238">DNA-binding</keyword>
<keyword evidence="2" id="KW-0677">Repeat</keyword>
<evidence type="ECO:0000259" key="8">
    <source>
        <dbReference type="PROSITE" id="PS50090"/>
    </source>
</evidence>
<comment type="subcellular location">
    <subcellularLocation>
        <location evidence="1">Nucleus</location>
    </subcellularLocation>
</comment>
<evidence type="ECO:0000313" key="11">
    <source>
        <dbReference type="EMBL" id="WOH05106.1"/>
    </source>
</evidence>
<dbReference type="GO" id="GO:2000762">
    <property type="term" value="P:regulation of phenylpropanoid metabolic process"/>
    <property type="evidence" value="ECO:0007669"/>
    <property type="project" value="UniProtKB-ARBA"/>
</dbReference>
<dbReference type="FunFam" id="1.10.10.60:FF:000358">
    <property type="entry name" value="Myb-related protein 305"/>
    <property type="match status" value="1"/>
</dbReference>
<reference evidence="10" key="1">
    <citation type="journal article" date="2016" name="Nat. Genet.">
        <title>A high-quality carrot genome assembly provides new insights into carotenoid accumulation and asterid genome evolution.</title>
        <authorList>
            <person name="Iorizzo M."/>
            <person name="Ellison S."/>
            <person name="Senalik D."/>
            <person name="Zeng P."/>
            <person name="Satapoomin P."/>
            <person name="Huang J."/>
            <person name="Bowman M."/>
            <person name="Iovene M."/>
            <person name="Sanseverino W."/>
            <person name="Cavagnaro P."/>
            <person name="Yildiz M."/>
            <person name="Macko-Podgorni A."/>
            <person name="Moranska E."/>
            <person name="Grzebelus E."/>
            <person name="Grzebelus D."/>
            <person name="Ashrafi H."/>
            <person name="Zheng Z."/>
            <person name="Cheng S."/>
            <person name="Spooner D."/>
            <person name="Van Deynze A."/>
            <person name="Simon P."/>
        </authorList>
    </citation>
    <scope>NUCLEOTIDE SEQUENCE [LARGE SCALE GENOMIC DNA]</scope>
    <source>
        <tissue evidence="10">Leaf</tissue>
    </source>
</reference>
<dbReference type="SUPFAM" id="SSF46689">
    <property type="entry name" value="Homeodomain-like"/>
    <property type="match status" value="1"/>
</dbReference>
<dbReference type="GO" id="GO:0005634">
    <property type="term" value="C:nucleus"/>
    <property type="evidence" value="ECO:0007669"/>
    <property type="project" value="UniProtKB-SubCell"/>
</dbReference>
<feature type="domain" description="HTH myb-type" evidence="9">
    <location>
        <begin position="14"/>
        <end position="66"/>
    </location>
</feature>
<sequence>MDRKAQQQQQQQLDVEVRKGPWTMEEDLILINYIANHGEGVWNSLAKSAGLKRTGKSCRLRWLNYLRPDVRRGNITPEEQLLIMELHAKWGNRWSKIAKHLPGRTDNEIKNFWRTRIQKHMKQADQQNFSTGQSSNSEHIMWTNDNQASSSHLASGAPQDHAMENYSPPSYPVNMDTGAALPPPSFPADQSNENMWNVEDFWSIHLLNND</sequence>
<organism evidence="10">
    <name type="scientific">Daucus carota subsp. sativus</name>
    <name type="common">Carrot</name>
    <dbReference type="NCBI Taxonomy" id="79200"/>
    <lineage>
        <taxon>Eukaryota</taxon>
        <taxon>Viridiplantae</taxon>
        <taxon>Streptophyta</taxon>
        <taxon>Embryophyta</taxon>
        <taxon>Tracheophyta</taxon>
        <taxon>Spermatophyta</taxon>
        <taxon>Magnoliopsida</taxon>
        <taxon>eudicotyledons</taxon>
        <taxon>Gunneridae</taxon>
        <taxon>Pentapetalae</taxon>
        <taxon>asterids</taxon>
        <taxon>campanulids</taxon>
        <taxon>Apiales</taxon>
        <taxon>Apiaceae</taxon>
        <taxon>Apioideae</taxon>
        <taxon>Scandiceae</taxon>
        <taxon>Daucinae</taxon>
        <taxon>Daucus</taxon>
        <taxon>Daucus sect. Daucus</taxon>
    </lineage>
</organism>
<dbReference type="Pfam" id="PF00249">
    <property type="entry name" value="Myb_DNA-binding"/>
    <property type="match status" value="2"/>
</dbReference>
<keyword evidence="5" id="KW-0804">Transcription</keyword>
<dbReference type="AlphaFoldDB" id="A0A161ZVK2"/>
<dbReference type="InterPro" id="IPR044676">
    <property type="entry name" value="EOBI/EOBII-like_plant"/>
</dbReference>
<dbReference type="InterPro" id="IPR001005">
    <property type="entry name" value="SANT/Myb"/>
</dbReference>
<evidence type="ECO:0000256" key="7">
    <source>
        <dbReference type="SAM" id="MobiDB-lite"/>
    </source>
</evidence>
<dbReference type="PANTHER" id="PTHR45675:SF44">
    <property type="entry name" value="TRANSCRIPTION FACTOR MYB24"/>
    <property type="match status" value="1"/>
</dbReference>
<dbReference type="GO" id="GO:0003700">
    <property type="term" value="F:DNA-binding transcription factor activity"/>
    <property type="evidence" value="ECO:0007669"/>
    <property type="project" value="InterPro"/>
</dbReference>
<evidence type="ECO:0000256" key="1">
    <source>
        <dbReference type="ARBA" id="ARBA00004123"/>
    </source>
</evidence>
<evidence type="ECO:0000313" key="12">
    <source>
        <dbReference type="Proteomes" id="UP000077755"/>
    </source>
</evidence>
<dbReference type="Gramene" id="KZM90940">
    <property type="protein sequence ID" value="KZM90940"/>
    <property type="gene ID" value="DCAR_021695"/>
</dbReference>